<dbReference type="Proteomes" id="UP001266305">
    <property type="component" value="Unassembled WGS sequence"/>
</dbReference>
<dbReference type="EMBL" id="JASSZA010000011">
    <property type="protein sequence ID" value="KAK2098656.1"/>
    <property type="molecule type" value="Genomic_DNA"/>
</dbReference>
<feature type="region of interest" description="Disordered" evidence="1">
    <location>
        <begin position="267"/>
        <end position="327"/>
    </location>
</feature>
<proteinExistence type="predicted"/>
<evidence type="ECO:0000313" key="3">
    <source>
        <dbReference type="Proteomes" id="UP001266305"/>
    </source>
</evidence>
<evidence type="ECO:0000256" key="1">
    <source>
        <dbReference type="SAM" id="MobiDB-lite"/>
    </source>
</evidence>
<comment type="caution">
    <text evidence="2">The sequence shown here is derived from an EMBL/GenBank/DDBJ whole genome shotgun (WGS) entry which is preliminary data.</text>
</comment>
<sequence length="327" mass="35746">MDTTFVRGGLKGIRQADIRYVKTVYDTRRGVSAEYEVNSSALLLQGREAWASADGQGYDKWSNIPRGKGVPPPSWSQQCPSSLETATDNLPPKVGAPLPPALSDSHAAFRLREWPSSWSSLDQKWLCRPQANSSRSLKSPFIEEQLHTVLEKSPENSPPVKPKHNYIQKAQLGQPLLPTSIYRVPSLKSHFAQVPQPSVSSSGTLPCTCQGAWIHSPSGSVQQDGYTDENGNQNGSSSPAFAFCQPLEHDLLSPVKKKPEATAKYVPSKVHFSSVPENEEDASLKRHLTPPQGNNPHPNERKSTHSNKPIFSSPQCQMPSGPGLARG</sequence>
<dbReference type="InterPro" id="IPR027685">
    <property type="entry name" value="Shroom_fam"/>
</dbReference>
<feature type="region of interest" description="Disordered" evidence="1">
    <location>
        <begin position="220"/>
        <end position="241"/>
    </location>
</feature>
<protein>
    <submittedName>
        <fullName evidence="2">Protein Shroom3</fullName>
    </submittedName>
</protein>
<gene>
    <name evidence="2" type="primary">SHROOM3_5</name>
    <name evidence="2" type="ORF">P7K49_024107</name>
</gene>
<name>A0ABQ9UNI8_SAGOE</name>
<organism evidence="2 3">
    <name type="scientific">Saguinus oedipus</name>
    <name type="common">Cotton-top tamarin</name>
    <name type="synonym">Oedipomidas oedipus</name>
    <dbReference type="NCBI Taxonomy" id="9490"/>
    <lineage>
        <taxon>Eukaryota</taxon>
        <taxon>Metazoa</taxon>
        <taxon>Chordata</taxon>
        <taxon>Craniata</taxon>
        <taxon>Vertebrata</taxon>
        <taxon>Euteleostomi</taxon>
        <taxon>Mammalia</taxon>
        <taxon>Eutheria</taxon>
        <taxon>Euarchontoglires</taxon>
        <taxon>Primates</taxon>
        <taxon>Haplorrhini</taxon>
        <taxon>Platyrrhini</taxon>
        <taxon>Cebidae</taxon>
        <taxon>Callitrichinae</taxon>
        <taxon>Saguinus</taxon>
    </lineage>
</organism>
<dbReference type="PANTHER" id="PTHR15012:SF33">
    <property type="entry name" value="PROTEIN SHROOM3"/>
    <property type="match status" value="1"/>
</dbReference>
<dbReference type="PANTHER" id="PTHR15012">
    <property type="entry name" value="APICAL PROTEIN/SHROOM-RELATED"/>
    <property type="match status" value="1"/>
</dbReference>
<reference evidence="2 3" key="1">
    <citation type="submission" date="2023-05" db="EMBL/GenBank/DDBJ databases">
        <title>B98-5 Cell Line De Novo Hybrid Assembly: An Optical Mapping Approach.</title>
        <authorList>
            <person name="Kananen K."/>
            <person name="Auerbach J.A."/>
            <person name="Kautto E."/>
            <person name="Blachly J.S."/>
        </authorList>
    </citation>
    <scope>NUCLEOTIDE SEQUENCE [LARGE SCALE GENOMIC DNA]</scope>
    <source>
        <strain evidence="2">B95-8</strain>
        <tissue evidence="2">Cell line</tissue>
    </source>
</reference>
<evidence type="ECO:0000313" key="2">
    <source>
        <dbReference type="EMBL" id="KAK2098656.1"/>
    </source>
</evidence>
<feature type="region of interest" description="Disordered" evidence="1">
    <location>
        <begin position="61"/>
        <end position="91"/>
    </location>
</feature>
<accession>A0ABQ9UNI8</accession>
<keyword evidence="3" id="KW-1185">Reference proteome</keyword>
<feature type="compositionally biased region" description="Polar residues" evidence="1">
    <location>
        <begin position="306"/>
        <end position="318"/>
    </location>
</feature>
<feature type="compositionally biased region" description="Polar residues" evidence="1">
    <location>
        <begin position="220"/>
        <end position="239"/>
    </location>
</feature>